<gene>
    <name evidence="1" type="ORF">V5799_006459</name>
</gene>
<name>A0AAQ4DWB4_AMBAM</name>
<dbReference type="EMBL" id="JARKHS020026041">
    <property type="protein sequence ID" value="KAK8766754.1"/>
    <property type="molecule type" value="Genomic_DNA"/>
</dbReference>
<accession>A0AAQ4DWB4</accession>
<protein>
    <submittedName>
        <fullName evidence="1">Uncharacterized protein</fullName>
    </submittedName>
</protein>
<reference evidence="1 2" key="1">
    <citation type="journal article" date="2023" name="Arcadia Sci">
        <title>De novo assembly of a long-read Amblyomma americanum tick genome.</title>
        <authorList>
            <person name="Chou S."/>
            <person name="Poskanzer K.E."/>
            <person name="Rollins M."/>
            <person name="Thuy-Boun P.S."/>
        </authorList>
    </citation>
    <scope>NUCLEOTIDE SEQUENCE [LARGE SCALE GENOMIC DNA]</scope>
    <source>
        <strain evidence="1">F_SG_1</strain>
        <tissue evidence="1">Salivary glands</tissue>
    </source>
</reference>
<organism evidence="1 2">
    <name type="scientific">Amblyomma americanum</name>
    <name type="common">Lone star tick</name>
    <dbReference type="NCBI Taxonomy" id="6943"/>
    <lineage>
        <taxon>Eukaryota</taxon>
        <taxon>Metazoa</taxon>
        <taxon>Ecdysozoa</taxon>
        <taxon>Arthropoda</taxon>
        <taxon>Chelicerata</taxon>
        <taxon>Arachnida</taxon>
        <taxon>Acari</taxon>
        <taxon>Parasitiformes</taxon>
        <taxon>Ixodida</taxon>
        <taxon>Ixodoidea</taxon>
        <taxon>Ixodidae</taxon>
        <taxon>Amblyomminae</taxon>
        <taxon>Amblyomma</taxon>
    </lineage>
</organism>
<dbReference type="Proteomes" id="UP001321473">
    <property type="component" value="Unassembled WGS sequence"/>
</dbReference>
<dbReference type="AlphaFoldDB" id="A0AAQ4DWB4"/>
<proteinExistence type="predicted"/>
<evidence type="ECO:0000313" key="2">
    <source>
        <dbReference type="Proteomes" id="UP001321473"/>
    </source>
</evidence>
<sequence>MGAAPNLDAYDISRETSNQELARDLDNALARVHVSIDNIERSHAPDLVQDLPDDMTAAERFALSNQCTLKKGPSAAATSSALRE</sequence>
<evidence type="ECO:0000313" key="1">
    <source>
        <dbReference type="EMBL" id="KAK8766754.1"/>
    </source>
</evidence>
<comment type="caution">
    <text evidence="1">The sequence shown here is derived from an EMBL/GenBank/DDBJ whole genome shotgun (WGS) entry which is preliminary data.</text>
</comment>
<keyword evidence="2" id="KW-1185">Reference proteome</keyword>